<sequence length="272" mass="30672">MTTIQRPETQMLAGSCALALDTVAGKANPISLEEVVSEAALQTRVDKKFLLNAVEFTELMDRLGPAFRIMQIKDRRLFSYESVYFDTPDLQMFTAHKQGRRRRYKIRTRTYADTGLCMFEAKFKGLRGATVKHRIPYDLGDRDIINEQAAAFLTERLATEYHQGMPHLQAVMRSDYVRGTFVNPLDEERLTCDVNLVYSQDGTTIHGPDLFVIETKSTDGRGAADAALSAMRIRPVGMSKYCVGIALLHPALAANKWSRLLKQKFGWDRTAA</sequence>
<organism evidence="2 3">
    <name type="scientific">Paeniglutamicibacter antarcticus</name>
    <dbReference type="NCBI Taxonomy" id="494023"/>
    <lineage>
        <taxon>Bacteria</taxon>
        <taxon>Bacillati</taxon>
        <taxon>Actinomycetota</taxon>
        <taxon>Actinomycetes</taxon>
        <taxon>Micrococcales</taxon>
        <taxon>Micrococcaceae</taxon>
        <taxon>Paeniglutamicibacter</taxon>
    </lineage>
</organism>
<dbReference type="InterPro" id="IPR018966">
    <property type="entry name" value="VTC_domain"/>
</dbReference>
<dbReference type="InterPro" id="IPR042267">
    <property type="entry name" value="VTC_sf"/>
</dbReference>
<protein>
    <submittedName>
        <fullName evidence="2">VTC domain-containing protein</fullName>
    </submittedName>
</protein>
<evidence type="ECO:0000259" key="1">
    <source>
        <dbReference type="Pfam" id="PF09359"/>
    </source>
</evidence>
<comment type="caution">
    <text evidence="2">The sequence shown here is derived from an EMBL/GenBank/DDBJ whole genome shotgun (WGS) entry which is preliminary data.</text>
</comment>
<dbReference type="Gene3D" id="3.20.100.30">
    <property type="entry name" value="VTC, catalytic tunnel domain"/>
    <property type="match status" value="1"/>
</dbReference>
<proteinExistence type="predicted"/>
<gene>
    <name evidence="2" type="ORF">GCM10025778_30030</name>
</gene>
<dbReference type="Pfam" id="PF09359">
    <property type="entry name" value="VTC"/>
    <property type="match status" value="1"/>
</dbReference>
<name>A0ABP9TNV1_9MICC</name>
<dbReference type="RefSeq" id="WP_210099506.1">
    <property type="nucleotide sequence ID" value="NZ_BAABLK010000037.1"/>
</dbReference>
<reference evidence="3" key="1">
    <citation type="journal article" date="2019" name="Int. J. Syst. Evol. Microbiol.">
        <title>The Global Catalogue of Microorganisms (GCM) 10K type strain sequencing project: providing services to taxonomists for standard genome sequencing and annotation.</title>
        <authorList>
            <consortium name="The Broad Institute Genomics Platform"/>
            <consortium name="The Broad Institute Genome Sequencing Center for Infectious Disease"/>
            <person name="Wu L."/>
            <person name="Ma J."/>
        </authorList>
    </citation>
    <scope>NUCLEOTIDE SEQUENCE [LARGE SCALE GENOMIC DNA]</scope>
    <source>
        <strain evidence="3">JCM 18952</strain>
    </source>
</reference>
<dbReference type="EMBL" id="BAABLK010000037">
    <property type="protein sequence ID" value="GAA5228469.1"/>
    <property type="molecule type" value="Genomic_DNA"/>
</dbReference>
<dbReference type="CDD" id="cd07750">
    <property type="entry name" value="PolyPPase_VTC_like"/>
    <property type="match status" value="1"/>
</dbReference>
<evidence type="ECO:0000313" key="2">
    <source>
        <dbReference type="EMBL" id="GAA5228469.1"/>
    </source>
</evidence>
<evidence type="ECO:0000313" key="3">
    <source>
        <dbReference type="Proteomes" id="UP001501257"/>
    </source>
</evidence>
<feature type="domain" description="VTC" evidence="1">
    <location>
        <begin position="44"/>
        <end position="249"/>
    </location>
</feature>
<accession>A0ABP9TNV1</accession>
<dbReference type="Proteomes" id="UP001501257">
    <property type="component" value="Unassembled WGS sequence"/>
</dbReference>
<keyword evidence="3" id="KW-1185">Reference proteome</keyword>